<organism evidence="2 3">
    <name type="scientific">Streptomyces lichenis</name>
    <dbReference type="NCBI Taxonomy" id="2306967"/>
    <lineage>
        <taxon>Bacteria</taxon>
        <taxon>Bacillati</taxon>
        <taxon>Actinomycetota</taxon>
        <taxon>Actinomycetes</taxon>
        <taxon>Kitasatosporales</taxon>
        <taxon>Streptomycetaceae</taxon>
        <taxon>Streptomyces</taxon>
    </lineage>
</organism>
<dbReference type="Proteomes" id="UP001522868">
    <property type="component" value="Unassembled WGS sequence"/>
</dbReference>
<evidence type="ECO:0000313" key="2">
    <source>
        <dbReference type="EMBL" id="MCK8678950.1"/>
    </source>
</evidence>
<keyword evidence="1" id="KW-0812">Transmembrane</keyword>
<feature type="transmembrane region" description="Helical" evidence="1">
    <location>
        <begin position="21"/>
        <end position="41"/>
    </location>
</feature>
<keyword evidence="1" id="KW-1133">Transmembrane helix</keyword>
<gene>
    <name evidence="2" type="ORF">M1O15_16440</name>
</gene>
<accession>A0ABT0IC98</accession>
<dbReference type="EMBL" id="JALPTH010000015">
    <property type="protein sequence ID" value="MCK8678950.1"/>
    <property type="molecule type" value="Genomic_DNA"/>
</dbReference>
<protein>
    <submittedName>
        <fullName evidence="2">Uncharacterized protein</fullName>
    </submittedName>
</protein>
<comment type="caution">
    <text evidence="2">The sequence shown here is derived from an EMBL/GenBank/DDBJ whole genome shotgun (WGS) entry which is preliminary data.</text>
</comment>
<keyword evidence="1" id="KW-0472">Membrane</keyword>
<evidence type="ECO:0000256" key="1">
    <source>
        <dbReference type="SAM" id="Phobius"/>
    </source>
</evidence>
<reference evidence="2 3" key="1">
    <citation type="submission" date="2022-04" db="EMBL/GenBank/DDBJ databases">
        <title>Streptomyces sp. nov. LCR6-01 isolated from Lichen of Dirinaria sp.</title>
        <authorList>
            <person name="Kanchanasin P."/>
            <person name="Tanasupawat S."/>
            <person name="Phongsopitanun W."/>
        </authorList>
    </citation>
    <scope>NUCLEOTIDE SEQUENCE [LARGE SCALE GENOMIC DNA]</scope>
    <source>
        <strain evidence="2 3">LCR6-01</strain>
    </source>
</reference>
<evidence type="ECO:0000313" key="3">
    <source>
        <dbReference type="Proteomes" id="UP001522868"/>
    </source>
</evidence>
<proteinExistence type="predicted"/>
<keyword evidence="3" id="KW-1185">Reference proteome</keyword>
<name>A0ABT0IC98_9ACTN</name>
<sequence>MSARTHQGVSPAPPIAPGTRLPWWAAALPVLVFTALLALMATGPGAPAARGDAEVGRVLQRIQQTLTP</sequence>
<dbReference type="RefSeq" id="WP_248634615.1">
    <property type="nucleotide sequence ID" value="NZ_JALPTH010000015.1"/>
</dbReference>